<dbReference type="PANTHER" id="PTHR23112:SF37">
    <property type="entry name" value="G PROTEIN-COUPLED RECEPTOR GPR1"/>
    <property type="match status" value="1"/>
</dbReference>
<feature type="transmembrane region" description="Helical" evidence="6">
    <location>
        <begin position="282"/>
        <end position="300"/>
    </location>
</feature>
<dbReference type="AlphaFoldDB" id="A0A0C3AHV7"/>
<evidence type="ECO:0000313" key="7">
    <source>
        <dbReference type="EMBL" id="KIM24225.1"/>
    </source>
</evidence>
<comment type="subcellular location">
    <subcellularLocation>
        <location evidence="1">Membrane</location>
        <topology evidence="1">Multi-pass membrane protein</topology>
    </subcellularLocation>
</comment>
<dbReference type="STRING" id="933852.A0A0C3AHV7"/>
<reference evidence="8" key="2">
    <citation type="submission" date="2015-01" db="EMBL/GenBank/DDBJ databases">
        <title>Evolutionary Origins and Diversification of the Mycorrhizal Mutualists.</title>
        <authorList>
            <consortium name="DOE Joint Genome Institute"/>
            <consortium name="Mycorrhizal Genomics Consortium"/>
            <person name="Kohler A."/>
            <person name="Kuo A."/>
            <person name="Nagy L.G."/>
            <person name="Floudas D."/>
            <person name="Copeland A."/>
            <person name="Barry K.W."/>
            <person name="Cichocki N."/>
            <person name="Veneault-Fourrey C."/>
            <person name="LaButti K."/>
            <person name="Lindquist E.A."/>
            <person name="Lipzen A."/>
            <person name="Lundell T."/>
            <person name="Morin E."/>
            <person name="Murat C."/>
            <person name="Riley R."/>
            <person name="Ohm R."/>
            <person name="Sun H."/>
            <person name="Tunlid A."/>
            <person name="Henrissat B."/>
            <person name="Grigoriev I.V."/>
            <person name="Hibbett D.S."/>
            <person name="Martin F."/>
        </authorList>
    </citation>
    <scope>NUCLEOTIDE SEQUENCE [LARGE SCALE GENOMIC DNA]</scope>
    <source>
        <strain evidence="8">MAFF 305830</strain>
    </source>
</reference>
<feature type="transmembrane region" description="Helical" evidence="6">
    <location>
        <begin position="20"/>
        <end position="44"/>
    </location>
</feature>
<organism evidence="7 8">
    <name type="scientific">Serendipita vermifera MAFF 305830</name>
    <dbReference type="NCBI Taxonomy" id="933852"/>
    <lineage>
        <taxon>Eukaryota</taxon>
        <taxon>Fungi</taxon>
        <taxon>Dikarya</taxon>
        <taxon>Basidiomycota</taxon>
        <taxon>Agaricomycotina</taxon>
        <taxon>Agaricomycetes</taxon>
        <taxon>Sebacinales</taxon>
        <taxon>Serendipitaceae</taxon>
        <taxon>Serendipita</taxon>
    </lineage>
</organism>
<proteinExistence type="predicted"/>
<feature type="transmembrane region" description="Helical" evidence="6">
    <location>
        <begin position="312"/>
        <end position="339"/>
    </location>
</feature>
<feature type="transmembrane region" description="Helical" evidence="6">
    <location>
        <begin position="201"/>
        <end position="219"/>
    </location>
</feature>
<dbReference type="HOGENOM" id="CLU_407192_0_0_1"/>
<feature type="region of interest" description="Disordered" evidence="5">
    <location>
        <begin position="545"/>
        <end position="675"/>
    </location>
</feature>
<evidence type="ECO:0000313" key="8">
    <source>
        <dbReference type="Proteomes" id="UP000054097"/>
    </source>
</evidence>
<reference evidence="7 8" key="1">
    <citation type="submission" date="2014-04" db="EMBL/GenBank/DDBJ databases">
        <authorList>
            <consortium name="DOE Joint Genome Institute"/>
            <person name="Kuo A."/>
            <person name="Zuccaro A."/>
            <person name="Kohler A."/>
            <person name="Nagy L.G."/>
            <person name="Floudas D."/>
            <person name="Copeland A."/>
            <person name="Barry K.W."/>
            <person name="Cichocki N."/>
            <person name="Veneault-Fourrey C."/>
            <person name="LaButti K."/>
            <person name="Lindquist E.A."/>
            <person name="Lipzen A."/>
            <person name="Lundell T."/>
            <person name="Morin E."/>
            <person name="Murat C."/>
            <person name="Sun H."/>
            <person name="Tunlid A."/>
            <person name="Henrissat B."/>
            <person name="Grigoriev I.V."/>
            <person name="Hibbett D.S."/>
            <person name="Martin F."/>
            <person name="Nordberg H.P."/>
            <person name="Cantor M.N."/>
            <person name="Hua S.X."/>
        </authorList>
    </citation>
    <scope>NUCLEOTIDE SEQUENCE [LARGE SCALE GENOMIC DNA]</scope>
    <source>
        <strain evidence="7 8">MAFF 305830</strain>
    </source>
</reference>
<dbReference type="Proteomes" id="UP000054097">
    <property type="component" value="Unassembled WGS sequence"/>
</dbReference>
<dbReference type="GO" id="GO:0004930">
    <property type="term" value="F:G protein-coupled receptor activity"/>
    <property type="evidence" value="ECO:0007669"/>
    <property type="project" value="TreeGrafter"/>
</dbReference>
<feature type="region of interest" description="Disordered" evidence="5">
    <location>
        <begin position="404"/>
        <end position="447"/>
    </location>
</feature>
<feature type="transmembrane region" description="Helical" evidence="6">
    <location>
        <begin position="140"/>
        <end position="163"/>
    </location>
</feature>
<sequence length="675" mass="72882">MSEDPCLVHLPEGEVIGLSFTAFAGFLSAFAVIFVLILVARNYMRNVRNPPPGGEWKLIRTHVDAYLLSFLGSDLMQSLGAILDIKWAAERQVYCSPTCTAQGVIQVIGETGVAMATFAIALHTFLVIFFRWSPSPRHAWIWKVVIAFIWLYVSIYAIAGYAAHHGDANNLTDLDAFYTPTPYWCWISGEFDAERITAEYLWLWIAAFASIILYTFLFFRVRGNITVDPQNWRRIRFKLHRWTASDGTDTAGVGNAYFDGAGRGARGGEAGKTAAREAMSMVWYPVTYTILVLPLSIVRWSTFRAKGQTEPAVPFALTSVVVTVFGLSGITNVVLILLTRKNLLLFGQRGVVNPAKIGLAATGRLPRQNGDAAGGGGPGAAGAGRLNAGQAEKRRFHFHNIGHHKQAAAGKHAGGAGGPAGDVSTDDTTSGERRSPLSPGNTSFAAGRFTTQAYETERSFDVGSGPMPFSPNTAGTDTRDTMMSIKGPRYYQPGELGVDSGIPEGMSYDLGSRGEYDVERDAAAHLSVPVMGTIPIGMLGPDGALHGVSSGQSTQADVSNPSNFLEMKDSRSNPGPQEPLHDIPLYPPPQPRIQPPSHQQPTYTEARRPSATYSEGRRPSATSYPEGRRPSAGTIRTAEGSRPDSAKSKAGSSIHGRKSGDVSDYSVPMKQFSMT</sequence>
<accession>A0A0C3AHV7</accession>
<feature type="region of interest" description="Disordered" evidence="5">
    <location>
        <begin position="459"/>
        <end position="478"/>
    </location>
</feature>
<dbReference type="SUPFAM" id="SSF81321">
    <property type="entry name" value="Family A G protein-coupled receptor-like"/>
    <property type="match status" value="1"/>
</dbReference>
<evidence type="ECO:0000256" key="6">
    <source>
        <dbReference type="SAM" id="Phobius"/>
    </source>
</evidence>
<feature type="compositionally biased region" description="Pro residues" evidence="5">
    <location>
        <begin position="585"/>
        <end position="594"/>
    </location>
</feature>
<dbReference type="GO" id="GO:0005886">
    <property type="term" value="C:plasma membrane"/>
    <property type="evidence" value="ECO:0007669"/>
    <property type="project" value="TreeGrafter"/>
</dbReference>
<dbReference type="Gene3D" id="1.20.1070.10">
    <property type="entry name" value="Rhodopsin 7-helix transmembrane proteins"/>
    <property type="match status" value="1"/>
</dbReference>
<gene>
    <name evidence="7" type="ORF">M408DRAFT_242992</name>
</gene>
<evidence type="ECO:0000256" key="1">
    <source>
        <dbReference type="ARBA" id="ARBA00004141"/>
    </source>
</evidence>
<dbReference type="EMBL" id="KN824326">
    <property type="protein sequence ID" value="KIM24225.1"/>
    <property type="molecule type" value="Genomic_DNA"/>
</dbReference>
<keyword evidence="8" id="KW-1185">Reference proteome</keyword>
<name>A0A0C3AHV7_SERVB</name>
<feature type="transmembrane region" description="Helical" evidence="6">
    <location>
        <begin position="103"/>
        <end position="128"/>
    </location>
</feature>
<feature type="compositionally biased region" description="Gly residues" evidence="5">
    <location>
        <begin position="372"/>
        <end position="382"/>
    </location>
</feature>
<evidence type="ECO:0000256" key="2">
    <source>
        <dbReference type="ARBA" id="ARBA00022692"/>
    </source>
</evidence>
<feature type="compositionally biased region" description="Polar residues" evidence="5">
    <location>
        <begin position="549"/>
        <end position="563"/>
    </location>
</feature>
<keyword evidence="4 6" id="KW-0472">Membrane</keyword>
<evidence type="ECO:0000256" key="4">
    <source>
        <dbReference type="ARBA" id="ARBA00023136"/>
    </source>
</evidence>
<keyword evidence="3 6" id="KW-1133">Transmembrane helix</keyword>
<dbReference type="GO" id="GO:0007189">
    <property type="term" value="P:adenylate cyclase-activating G protein-coupled receptor signaling pathway"/>
    <property type="evidence" value="ECO:0007669"/>
    <property type="project" value="TreeGrafter"/>
</dbReference>
<keyword evidence="2 6" id="KW-0812">Transmembrane</keyword>
<evidence type="ECO:0000256" key="3">
    <source>
        <dbReference type="ARBA" id="ARBA00022989"/>
    </source>
</evidence>
<evidence type="ECO:0000256" key="5">
    <source>
        <dbReference type="SAM" id="MobiDB-lite"/>
    </source>
</evidence>
<protein>
    <submittedName>
        <fullName evidence="7">Uncharacterized protein</fullName>
    </submittedName>
</protein>
<dbReference type="OrthoDB" id="100006at2759"/>
<feature type="region of interest" description="Disordered" evidence="5">
    <location>
        <begin position="365"/>
        <end position="385"/>
    </location>
</feature>
<dbReference type="PANTHER" id="PTHR23112">
    <property type="entry name" value="G PROTEIN-COUPLED RECEPTOR 157-RELATED"/>
    <property type="match status" value="1"/>
</dbReference>
<feature type="compositionally biased region" description="Polar residues" evidence="5">
    <location>
        <begin position="438"/>
        <end position="447"/>
    </location>
</feature>